<dbReference type="Pfam" id="PF07687">
    <property type="entry name" value="M20_dimer"/>
    <property type="match status" value="1"/>
</dbReference>
<dbReference type="PANTHER" id="PTHR45962">
    <property type="entry name" value="N-FATTY-ACYL-AMINO ACID SYNTHASE/HYDROLASE PM20D1"/>
    <property type="match status" value="1"/>
</dbReference>
<organism evidence="7 8">
    <name type="scientific">Megasphaera hominis</name>
    <dbReference type="NCBI Taxonomy" id="159836"/>
    <lineage>
        <taxon>Bacteria</taxon>
        <taxon>Bacillati</taxon>
        <taxon>Bacillota</taxon>
        <taxon>Negativicutes</taxon>
        <taxon>Veillonellales</taxon>
        <taxon>Veillonellaceae</taxon>
        <taxon>Megasphaera</taxon>
    </lineage>
</organism>
<dbReference type="InterPro" id="IPR047177">
    <property type="entry name" value="Pept_M20A"/>
</dbReference>
<keyword evidence="3" id="KW-0479">Metal-binding</keyword>
<protein>
    <submittedName>
        <fullName evidence="7">M20/M25/M40 family metallo-hydrolase</fullName>
    </submittedName>
</protein>
<name>A0ABR6VIC1_9FIRM</name>
<sequence>MQIHEEEQLTIHLQQFIRCSTISNEDVEQFDWPEFTKLHGLFKEFYPTLYKEFSVTDVGRAGLLFHYASGHKEKTPLVLSAHQDVVEPGVLSLWHQEPFSGAYADGCVWGRGTTDCKHLFLAEMEAVETLFAQGFRPDYDLYIALGYSEEIYMTSGEDGGRLLKEAFDAQGVKEIVLFDEGGSITTDAQGHRVARVGLGDKSQIVYELYKEGTGGHSSVPGLHTDMGALARSIVALEDHPRPYKLTDLARGQLQGLAKLETGERQRIFADPDRHWDEVCALAAEDPQLDALLHTTLCVTMAQGARQVNVIPARVSAMISARVLPGETGDEILAYIQQYLTGGIQVRRVSGIDPVHEDTPHSEEFACVAKTIQDVYGTDVMVMPSLMLFATDSRYYADIAKHIFLFSGYEQDQRWGPMHGVNEKIPADALPGGRAFFMQLLQNY</sequence>
<comment type="caution">
    <text evidence="7">The sequence shown here is derived from an EMBL/GenBank/DDBJ whole genome shotgun (WGS) entry which is preliminary data.</text>
</comment>
<dbReference type="InterPro" id="IPR036264">
    <property type="entry name" value="Bact_exopeptidase_dim_dom"/>
</dbReference>
<evidence type="ECO:0000256" key="1">
    <source>
        <dbReference type="ARBA" id="ARBA00006247"/>
    </source>
</evidence>
<reference evidence="7 8" key="1">
    <citation type="submission" date="2020-08" db="EMBL/GenBank/DDBJ databases">
        <authorList>
            <person name="Liu C."/>
            <person name="Sun Q."/>
        </authorList>
    </citation>
    <scope>NUCLEOTIDE SEQUENCE [LARGE SCALE GENOMIC DNA]</scope>
    <source>
        <strain evidence="7 8">NSJ-59</strain>
    </source>
</reference>
<dbReference type="Gene3D" id="3.30.70.360">
    <property type="match status" value="1"/>
</dbReference>
<dbReference type="Proteomes" id="UP000606870">
    <property type="component" value="Unassembled WGS sequence"/>
</dbReference>
<evidence type="ECO:0000256" key="5">
    <source>
        <dbReference type="ARBA" id="ARBA00022833"/>
    </source>
</evidence>
<dbReference type="Gene3D" id="1.10.150.900">
    <property type="match status" value="1"/>
</dbReference>
<dbReference type="EMBL" id="JACOGK010000019">
    <property type="protein sequence ID" value="MBC3537046.1"/>
    <property type="molecule type" value="Genomic_DNA"/>
</dbReference>
<evidence type="ECO:0000313" key="7">
    <source>
        <dbReference type="EMBL" id="MBC3537046.1"/>
    </source>
</evidence>
<dbReference type="Pfam" id="PF01546">
    <property type="entry name" value="Peptidase_M20"/>
    <property type="match status" value="1"/>
</dbReference>
<dbReference type="InterPro" id="IPR002933">
    <property type="entry name" value="Peptidase_M20"/>
</dbReference>
<comment type="similarity">
    <text evidence="1">Belongs to the peptidase M20A family.</text>
</comment>
<keyword evidence="5" id="KW-0862">Zinc</keyword>
<keyword evidence="4" id="KW-0378">Hydrolase</keyword>
<dbReference type="InterPro" id="IPR011650">
    <property type="entry name" value="Peptidase_M20_dimer"/>
</dbReference>
<dbReference type="RefSeq" id="WP_186503202.1">
    <property type="nucleotide sequence ID" value="NZ_JACOGK010000019.1"/>
</dbReference>
<evidence type="ECO:0000256" key="4">
    <source>
        <dbReference type="ARBA" id="ARBA00022801"/>
    </source>
</evidence>
<dbReference type="SUPFAM" id="SSF53187">
    <property type="entry name" value="Zn-dependent exopeptidases"/>
    <property type="match status" value="1"/>
</dbReference>
<dbReference type="PANTHER" id="PTHR45962:SF1">
    <property type="entry name" value="N-FATTY-ACYL-AMINO ACID SYNTHASE_HYDROLASE PM20D1"/>
    <property type="match status" value="1"/>
</dbReference>
<evidence type="ECO:0000259" key="6">
    <source>
        <dbReference type="Pfam" id="PF07687"/>
    </source>
</evidence>
<proteinExistence type="inferred from homology"/>
<evidence type="ECO:0000256" key="3">
    <source>
        <dbReference type="ARBA" id="ARBA00022723"/>
    </source>
</evidence>
<dbReference type="Gene3D" id="3.40.630.10">
    <property type="entry name" value="Zn peptidases"/>
    <property type="match status" value="1"/>
</dbReference>
<gene>
    <name evidence="7" type="ORF">H8J70_07265</name>
</gene>
<feature type="domain" description="Peptidase M20 dimerisation" evidence="6">
    <location>
        <begin position="207"/>
        <end position="339"/>
    </location>
</feature>
<keyword evidence="8" id="KW-1185">Reference proteome</keyword>
<evidence type="ECO:0000256" key="2">
    <source>
        <dbReference type="ARBA" id="ARBA00022670"/>
    </source>
</evidence>
<dbReference type="SUPFAM" id="SSF55031">
    <property type="entry name" value="Bacterial exopeptidase dimerisation domain"/>
    <property type="match status" value="1"/>
</dbReference>
<accession>A0ABR6VIC1</accession>
<keyword evidence="2" id="KW-0645">Protease</keyword>
<evidence type="ECO:0000313" key="8">
    <source>
        <dbReference type="Proteomes" id="UP000606870"/>
    </source>
</evidence>